<dbReference type="OrthoDB" id="3252676at2"/>
<organism evidence="6 7">
    <name type="scientific">Nocardioides iriomotensis</name>
    <dbReference type="NCBI Taxonomy" id="715784"/>
    <lineage>
        <taxon>Bacteria</taxon>
        <taxon>Bacillati</taxon>
        <taxon>Actinomycetota</taxon>
        <taxon>Actinomycetes</taxon>
        <taxon>Propionibacteriales</taxon>
        <taxon>Nocardioidaceae</taxon>
        <taxon>Nocardioides</taxon>
    </lineage>
</organism>
<evidence type="ECO:0000313" key="6">
    <source>
        <dbReference type="EMBL" id="RYU15665.1"/>
    </source>
</evidence>
<gene>
    <name evidence="6" type="ORF">ETU37_00670</name>
</gene>
<comment type="similarity">
    <text evidence="1">Belongs to the LysR transcriptional regulatory family.</text>
</comment>
<dbReference type="InterPro" id="IPR036388">
    <property type="entry name" value="WH-like_DNA-bd_sf"/>
</dbReference>
<evidence type="ECO:0000256" key="1">
    <source>
        <dbReference type="ARBA" id="ARBA00009437"/>
    </source>
</evidence>
<dbReference type="Proteomes" id="UP000291189">
    <property type="component" value="Unassembled WGS sequence"/>
</dbReference>
<dbReference type="Gene3D" id="3.40.190.10">
    <property type="entry name" value="Periplasmic binding protein-like II"/>
    <property type="match status" value="2"/>
</dbReference>
<evidence type="ECO:0000256" key="2">
    <source>
        <dbReference type="ARBA" id="ARBA00023015"/>
    </source>
</evidence>
<comment type="caution">
    <text evidence="6">The sequence shown here is derived from an EMBL/GenBank/DDBJ whole genome shotgun (WGS) entry which is preliminary data.</text>
</comment>
<dbReference type="FunFam" id="1.10.10.10:FF:000001">
    <property type="entry name" value="LysR family transcriptional regulator"/>
    <property type="match status" value="1"/>
</dbReference>
<dbReference type="AlphaFoldDB" id="A0A4Q5JCL4"/>
<dbReference type="EMBL" id="SDPU01000001">
    <property type="protein sequence ID" value="RYU15665.1"/>
    <property type="molecule type" value="Genomic_DNA"/>
</dbReference>
<proteinExistence type="inferred from homology"/>
<dbReference type="InterPro" id="IPR000847">
    <property type="entry name" value="LysR_HTH_N"/>
</dbReference>
<keyword evidence="7" id="KW-1185">Reference proteome</keyword>
<sequence>MDVDTRHLRALVAVVDEGTFTDAAIALRTSQASVSRSVQRLEAVVGHRLLARSTRHVALTPTGDRVLAHARRVLAALDRLAESAEADDGRLVVGYAWAALGEHTVGVQRAWSRDRGADLELVHANTPSAGLVEGRCDVSIVRVPVDDPRLASAEVGVEGRVAALASDHALADRGSLVLADLVGETIAVDAATGTTSAALWPADAAPGFRDTTSVDEWLTLIAAGRCAGVSSEATAAQHPRRGVEFRPLSDAPSITVRVVWWADEPPPGLDALLGLCRAAYGTR</sequence>
<accession>A0A4Q5JCL4</accession>
<reference evidence="6 7" key="1">
    <citation type="submission" date="2019-01" db="EMBL/GenBank/DDBJ databases">
        <title>Nocardioides guangzhouensis sp. nov., an actinobacterium isolated from soil.</title>
        <authorList>
            <person name="Fu Y."/>
            <person name="Cai Y."/>
            <person name="Lin Z."/>
            <person name="Chen P."/>
        </authorList>
    </citation>
    <scope>NUCLEOTIDE SEQUENCE [LARGE SCALE GENOMIC DNA]</scope>
    <source>
        <strain evidence="6 7">NBRC 105384</strain>
    </source>
</reference>
<dbReference type="Pfam" id="PF00126">
    <property type="entry name" value="HTH_1"/>
    <property type="match status" value="1"/>
</dbReference>
<dbReference type="Pfam" id="PF03466">
    <property type="entry name" value="LysR_substrate"/>
    <property type="match status" value="1"/>
</dbReference>
<dbReference type="RefSeq" id="WP_129984948.1">
    <property type="nucleotide sequence ID" value="NZ_SDPU01000001.1"/>
</dbReference>
<dbReference type="InterPro" id="IPR036390">
    <property type="entry name" value="WH_DNA-bd_sf"/>
</dbReference>
<dbReference type="Gene3D" id="1.10.10.10">
    <property type="entry name" value="Winged helix-like DNA-binding domain superfamily/Winged helix DNA-binding domain"/>
    <property type="match status" value="1"/>
</dbReference>
<keyword evidence="3" id="KW-0238">DNA-binding</keyword>
<evidence type="ECO:0000259" key="5">
    <source>
        <dbReference type="PROSITE" id="PS50931"/>
    </source>
</evidence>
<keyword evidence="4" id="KW-0804">Transcription</keyword>
<evidence type="ECO:0000256" key="4">
    <source>
        <dbReference type="ARBA" id="ARBA00023163"/>
    </source>
</evidence>
<protein>
    <submittedName>
        <fullName evidence="6">LysR family transcriptional regulator</fullName>
    </submittedName>
</protein>
<dbReference type="GO" id="GO:0032993">
    <property type="term" value="C:protein-DNA complex"/>
    <property type="evidence" value="ECO:0007669"/>
    <property type="project" value="TreeGrafter"/>
</dbReference>
<keyword evidence="2" id="KW-0805">Transcription regulation</keyword>
<dbReference type="PROSITE" id="PS50931">
    <property type="entry name" value="HTH_LYSR"/>
    <property type="match status" value="1"/>
</dbReference>
<dbReference type="GO" id="GO:0003677">
    <property type="term" value="F:DNA binding"/>
    <property type="evidence" value="ECO:0007669"/>
    <property type="project" value="UniProtKB-KW"/>
</dbReference>
<feature type="domain" description="HTH lysR-type" evidence="5">
    <location>
        <begin position="3"/>
        <end position="60"/>
    </location>
</feature>
<dbReference type="SUPFAM" id="SSF53850">
    <property type="entry name" value="Periplasmic binding protein-like II"/>
    <property type="match status" value="1"/>
</dbReference>
<name>A0A4Q5JCL4_9ACTN</name>
<dbReference type="PANTHER" id="PTHR30346:SF0">
    <property type="entry name" value="HCA OPERON TRANSCRIPTIONAL ACTIVATOR HCAR"/>
    <property type="match status" value="1"/>
</dbReference>
<dbReference type="PRINTS" id="PR00039">
    <property type="entry name" value="HTHLYSR"/>
</dbReference>
<dbReference type="SUPFAM" id="SSF46785">
    <property type="entry name" value="Winged helix' DNA-binding domain"/>
    <property type="match status" value="1"/>
</dbReference>
<evidence type="ECO:0000256" key="3">
    <source>
        <dbReference type="ARBA" id="ARBA00023125"/>
    </source>
</evidence>
<dbReference type="GO" id="GO:0003700">
    <property type="term" value="F:DNA-binding transcription factor activity"/>
    <property type="evidence" value="ECO:0007669"/>
    <property type="project" value="InterPro"/>
</dbReference>
<dbReference type="PANTHER" id="PTHR30346">
    <property type="entry name" value="TRANSCRIPTIONAL DUAL REGULATOR HCAR-RELATED"/>
    <property type="match status" value="1"/>
</dbReference>
<dbReference type="InterPro" id="IPR005119">
    <property type="entry name" value="LysR_subst-bd"/>
</dbReference>
<evidence type="ECO:0000313" key="7">
    <source>
        <dbReference type="Proteomes" id="UP000291189"/>
    </source>
</evidence>